<dbReference type="Pfam" id="PF00308">
    <property type="entry name" value="Bac_DnaA"/>
    <property type="match status" value="1"/>
</dbReference>
<dbReference type="RefSeq" id="WP_354447364.1">
    <property type="nucleotide sequence ID" value="NZ_JBEPSH010000009.1"/>
</dbReference>
<accession>A0ABV2QEM8</accession>
<feature type="domain" description="Chromosomal replication initiator protein DnaA ATPAse" evidence="1">
    <location>
        <begin position="14"/>
        <end position="69"/>
    </location>
</feature>
<organism evidence="3 4">
    <name type="scientific">Ottowia thiooxydans</name>
    <dbReference type="NCBI Taxonomy" id="219182"/>
    <lineage>
        <taxon>Bacteria</taxon>
        <taxon>Pseudomonadati</taxon>
        <taxon>Pseudomonadota</taxon>
        <taxon>Betaproteobacteria</taxon>
        <taxon>Burkholderiales</taxon>
        <taxon>Comamonadaceae</taxon>
        <taxon>Ottowia</taxon>
    </lineage>
</organism>
<dbReference type="Proteomes" id="UP001549320">
    <property type="component" value="Unassembled WGS sequence"/>
</dbReference>
<evidence type="ECO:0000313" key="3">
    <source>
        <dbReference type="EMBL" id="MET4579348.1"/>
    </source>
</evidence>
<dbReference type="InterPro" id="IPR013317">
    <property type="entry name" value="DnaA_dom"/>
</dbReference>
<proteinExistence type="predicted"/>
<keyword evidence="4" id="KW-1185">Reference proteome</keyword>
<gene>
    <name evidence="3" type="ORF">ABIE13_004476</name>
</gene>
<dbReference type="Gene3D" id="3.40.50.300">
    <property type="entry name" value="P-loop containing nucleotide triphosphate hydrolases"/>
    <property type="match status" value="1"/>
</dbReference>
<comment type="caution">
    <text evidence="3">The sequence shown here is derived from an EMBL/GenBank/DDBJ whole genome shotgun (WGS) entry which is preliminary data.</text>
</comment>
<dbReference type="InterPro" id="IPR017788">
    <property type="entry name" value="Hda"/>
</dbReference>
<dbReference type="SUPFAM" id="SSF52540">
    <property type="entry name" value="P-loop containing nucleoside triphosphate hydrolases"/>
    <property type="match status" value="1"/>
</dbReference>
<dbReference type="InterPro" id="IPR027417">
    <property type="entry name" value="P-loop_NTPase"/>
</dbReference>
<dbReference type="NCBIfam" id="TIGR03420">
    <property type="entry name" value="DnaA_homol_Hda"/>
    <property type="match status" value="1"/>
</dbReference>
<dbReference type="EMBL" id="JBEPSH010000009">
    <property type="protein sequence ID" value="MET4579348.1"/>
    <property type="molecule type" value="Genomic_DNA"/>
</dbReference>
<evidence type="ECO:0000259" key="2">
    <source>
        <dbReference type="Pfam" id="PF22688"/>
    </source>
</evidence>
<dbReference type="Gene3D" id="1.10.8.60">
    <property type="match status" value="1"/>
</dbReference>
<evidence type="ECO:0000259" key="1">
    <source>
        <dbReference type="Pfam" id="PF00308"/>
    </source>
</evidence>
<dbReference type="InterPro" id="IPR055199">
    <property type="entry name" value="Hda_lid"/>
</dbReference>
<feature type="domain" description="Hda lid" evidence="2">
    <location>
        <begin position="162"/>
        <end position="225"/>
    </location>
</feature>
<dbReference type="PANTHER" id="PTHR30050">
    <property type="entry name" value="CHROMOSOMAL REPLICATION INITIATOR PROTEIN DNAA"/>
    <property type="match status" value="1"/>
</dbReference>
<dbReference type="PANTHER" id="PTHR30050:SF5">
    <property type="entry name" value="DNAA REGULATORY INACTIVATOR HDA"/>
    <property type="match status" value="1"/>
</dbReference>
<evidence type="ECO:0000313" key="4">
    <source>
        <dbReference type="Proteomes" id="UP001549320"/>
    </source>
</evidence>
<protein>
    <submittedName>
        <fullName evidence="3">DnaA family protein</fullName>
    </submittedName>
</protein>
<name>A0ABV2QEM8_9BURK</name>
<reference evidence="3 4" key="1">
    <citation type="submission" date="2024-06" db="EMBL/GenBank/DDBJ databases">
        <title>Sorghum-associated microbial communities from plants grown in Nebraska, USA.</title>
        <authorList>
            <person name="Schachtman D."/>
        </authorList>
    </citation>
    <scope>NUCLEOTIDE SEQUENCE [LARGE SCALE GENOMIC DNA]</scope>
    <source>
        <strain evidence="3 4">2709</strain>
    </source>
</reference>
<sequence>MKQIALDIGLPHEATLHGFLAGSNQAALQYLRTWSGSATRSPVPVYLWGPSGAGKTHLLRAIRHELLAQGAAVGWLDPDADPNIAFSEQWDAVLMDDVHLYTAEHQHTAFNWFVNAVSPVSGKPRGVLAAGTLPPSDLALREDLRTRLGWGHVFELHLLQEQECRAVLRQAADARGVFLSDEVMTFVLARFSRDLGSLMQLLDHLDRYALQTKRAITIPLVKSMLEND</sequence>
<dbReference type="Pfam" id="PF22688">
    <property type="entry name" value="Hda_lid"/>
    <property type="match status" value="1"/>
</dbReference>